<dbReference type="EMBL" id="GL833128">
    <property type="protein sequence ID" value="EGB08180.1"/>
    <property type="molecule type" value="Genomic_DNA"/>
</dbReference>
<gene>
    <name evidence="2" type="ORF">AURANDRAFT_26433</name>
</gene>
<dbReference type="Pfam" id="PF00567">
    <property type="entry name" value="TUDOR"/>
    <property type="match status" value="1"/>
</dbReference>
<protein>
    <recommendedName>
        <fullName evidence="1">TNase-like domain-containing protein</fullName>
    </recommendedName>
</protein>
<proteinExistence type="predicted"/>
<reference evidence="2 3" key="1">
    <citation type="journal article" date="2011" name="Proc. Natl. Acad. Sci. U.S.A.">
        <title>Niche of harmful alga Aureococcus anophagefferens revealed through ecogenomics.</title>
        <authorList>
            <person name="Gobler C.J."/>
            <person name="Berry D.L."/>
            <person name="Dyhrman S.T."/>
            <person name="Wilhelm S.W."/>
            <person name="Salamov A."/>
            <person name="Lobanov A.V."/>
            <person name="Zhang Y."/>
            <person name="Collier J.L."/>
            <person name="Wurch L.L."/>
            <person name="Kustka A.B."/>
            <person name="Dill B.D."/>
            <person name="Shah M."/>
            <person name="VerBerkmoes N.C."/>
            <person name="Kuo A."/>
            <person name="Terry A."/>
            <person name="Pangilinan J."/>
            <person name="Lindquist E.A."/>
            <person name="Lucas S."/>
            <person name="Paulsen I.T."/>
            <person name="Hattenrath-Lehmann T.K."/>
            <person name="Talmage S.C."/>
            <person name="Walker E.A."/>
            <person name="Koch F."/>
            <person name="Burson A.M."/>
            <person name="Marcoval M.A."/>
            <person name="Tang Y.Z."/>
            <person name="Lecleir G.R."/>
            <person name="Coyne K.J."/>
            <person name="Berg G.M."/>
            <person name="Bertrand E.M."/>
            <person name="Saito M.A."/>
            <person name="Gladyshev V.N."/>
            <person name="Grigoriev I.V."/>
        </authorList>
    </citation>
    <scope>NUCLEOTIDE SEQUENCE [LARGE SCALE GENOMIC DNA]</scope>
    <source>
        <strain evidence="3">CCMP 1984</strain>
    </source>
</reference>
<dbReference type="SUPFAM" id="SSF50199">
    <property type="entry name" value="Staphylococcal nuclease"/>
    <property type="match status" value="3"/>
</dbReference>
<dbReference type="GO" id="GO:0006402">
    <property type="term" value="P:mRNA catabolic process"/>
    <property type="evidence" value="ECO:0007669"/>
    <property type="project" value="TreeGrafter"/>
</dbReference>
<dbReference type="InterPro" id="IPR002999">
    <property type="entry name" value="Tudor"/>
</dbReference>
<dbReference type="GO" id="GO:0003723">
    <property type="term" value="F:RNA binding"/>
    <property type="evidence" value="ECO:0007669"/>
    <property type="project" value="TreeGrafter"/>
</dbReference>
<evidence type="ECO:0000313" key="3">
    <source>
        <dbReference type="Proteomes" id="UP000002729"/>
    </source>
</evidence>
<feature type="domain" description="TNase-like" evidence="1">
    <location>
        <begin position="221"/>
        <end position="350"/>
    </location>
</feature>
<dbReference type="eggNOG" id="KOG2039">
    <property type="taxonomic scope" value="Eukaryota"/>
</dbReference>
<organism evidence="3">
    <name type="scientific">Aureococcus anophagefferens</name>
    <name type="common">Harmful bloom alga</name>
    <dbReference type="NCBI Taxonomy" id="44056"/>
    <lineage>
        <taxon>Eukaryota</taxon>
        <taxon>Sar</taxon>
        <taxon>Stramenopiles</taxon>
        <taxon>Ochrophyta</taxon>
        <taxon>Pelagophyceae</taxon>
        <taxon>Pelagomonadales</taxon>
        <taxon>Pelagomonadaceae</taxon>
        <taxon>Aureococcus</taxon>
    </lineage>
</organism>
<dbReference type="InterPro" id="IPR035437">
    <property type="entry name" value="SNase_OB-fold_sf"/>
</dbReference>
<evidence type="ECO:0000259" key="1">
    <source>
        <dbReference type="PROSITE" id="PS50830"/>
    </source>
</evidence>
<dbReference type="InParanoid" id="F0Y958"/>
<name>F0Y958_AURAN</name>
<dbReference type="GO" id="GO:0005829">
    <property type="term" value="C:cytosol"/>
    <property type="evidence" value="ECO:0007669"/>
    <property type="project" value="TreeGrafter"/>
</dbReference>
<dbReference type="SMART" id="SM00333">
    <property type="entry name" value="TUDOR"/>
    <property type="match status" value="1"/>
</dbReference>
<dbReference type="KEGG" id="aaf:AURANDRAFT_26433"/>
<dbReference type="Gene3D" id="2.40.50.90">
    <property type="match status" value="3"/>
</dbReference>
<feature type="domain" description="TNase-like" evidence="1">
    <location>
        <begin position="29"/>
        <end position="191"/>
    </location>
</feature>
<dbReference type="AlphaFoldDB" id="F0Y958"/>
<dbReference type="Gene3D" id="2.30.30.140">
    <property type="match status" value="1"/>
</dbReference>
<dbReference type="InterPro" id="IPR016071">
    <property type="entry name" value="Staphylococal_nuclease_OB-fold"/>
</dbReference>
<dbReference type="GO" id="GO:0005634">
    <property type="term" value="C:nucleus"/>
    <property type="evidence" value="ECO:0007669"/>
    <property type="project" value="TreeGrafter"/>
</dbReference>
<dbReference type="OrthoDB" id="10023235at2759"/>
<dbReference type="PANTHER" id="PTHR12302">
    <property type="entry name" value="EBNA2 BINDING PROTEIN P100"/>
    <property type="match status" value="1"/>
</dbReference>
<dbReference type="Pfam" id="PF00565">
    <property type="entry name" value="SNase"/>
    <property type="match status" value="2"/>
</dbReference>
<dbReference type="RefSeq" id="XP_009036915.1">
    <property type="nucleotide sequence ID" value="XM_009038667.1"/>
</dbReference>
<feature type="domain" description="TNase-like" evidence="1">
    <location>
        <begin position="370"/>
        <end position="592"/>
    </location>
</feature>
<accession>F0Y958</accession>
<evidence type="ECO:0000313" key="2">
    <source>
        <dbReference type="EMBL" id="EGB08180.1"/>
    </source>
</evidence>
<dbReference type="PROSITE" id="PS50830">
    <property type="entry name" value="TNASE_3"/>
    <property type="match status" value="3"/>
</dbReference>
<dbReference type="Proteomes" id="UP000002729">
    <property type="component" value="Unassembled WGS sequence"/>
</dbReference>
<dbReference type="SUPFAM" id="SSF63748">
    <property type="entry name" value="Tudor/PWWP/MBT"/>
    <property type="match status" value="1"/>
</dbReference>
<dbReference type="GO" id="GO:0004518">
    <property type="term" value="F:nuclease activity"/>
    <property type="evidence" value="ECO:0007669"/>
    <property type="project" value="TreeGrafter"/>
</dbReference>
<keyword evidence="3" id="KW-1185">Reference proteome</keyword>
<dbReference type="GeneID" id="20220214"/>
<dbReference type="SMART" id="SM00318">
    <property type="entry name" value="SNc"/>
    <property type="match status" value="3"/>
</dbReference>
<dbReference type="PANTHER" id="PTHR12302:SF2">
    <property type="entry name" value="STAPHYLOCOCCAL NUCLEASE DOMAIN-CONTAINING PROTEIN 1"/>
    <property type="match status" value="1"/>
</dbReference>
<sequence>MRTAESAARAAKLRVWKGYAKPNLGNIDADFEGVVVEVVSGDQVVVLSSSGTEARVSLSSLKAPRLGNAKQGRKEEAWSLESKEALRHACIGKRCRVLVEYAREIPVGNADEGKTMKLVFARVCTLPDAKKGKAPAPVPEDKQKDVGEALLALGLAAVTPPRNSDERAGRYEQLVAAETDAKAKKLRLWSGKAPPPPPKVADLAGDAKRARTFLPSLQRQRSVRATVEAVFSGSRFKVKVASEGCVLVLALAGCRSPSASSAARPQEEFAGDAAKAFSRATLLQRTVDVSVADMDRNGVGLGGIRLLPEDAKRRLLARGFARVDRYRSGDARWAKLEATAKDLKLGLWADEKNREEAEKVAEPKEPPKAKTFRAKVADITDGSSLHLAEVTEAGATPKLDAVLAKMAGFAGAADPAATYRRNAVVAAKFDDGSGDAWYRAKVLEVDKEAKTYKIKFLDFGNVDVGVTAKTLAPLDAGYAALPYAALEVGLAHVQAPSLEDDYGEDAAKTVHELCWGQDLTVTEVFVRGAEKKMVALKLASAGDDAKTINEQLVEAGLARLPKGSKYAKDDLATKLKALQEAARSSRAGVWRYGDCDFSDDEK</sequence>
<dbReference type="OMA" id="CNLAYIN"/>